<evidence type="ECO:0000256" key="2">
    <source>
        <dbReference type="ARBA" id="ARBA00009130"/>
    </source>
</evidence>
<sequence>MVRRYDILVIGGGAAGFTAAITAKILYRDSKVLMVTKTDKSPIVCALPYAIAGNRPLDDYLMPYSYASSLGVEILVDEVVDIDTEERVARTRGGEEIRFDNLVIATGSRPEAYMAEGVDLKGVYVLGKEYREVAELREAVNRDGVRVVLVGSGLTTAELADALSGIPGLTDHVKRYVTIVSRRKYILSRYFDEEFAELAERELEAKGVTIYSNTRVKRIHGHGRVEEVELDNGEVVKADVVVIVPTWVPNTELASRAGLEIRGRGIVVNDYMRTSKPYIYAAGDCVEKRDFLTSDQRDIKLATLACEEARRAISAIKGVTLSAGRMGRIPVTVTRVGGVVMGAAGYIESHALNEGISYIVGKARAVNRHPAWLPGGCEIQVKLLFLEDGRLIGGQAAGRCNEVAEIVNSIALAIQGSLRVEDLIIGLQHGSHPLLTYSPVMHPLINAAVEAYLKMKN</sequence>
<dbReference type="InterPro" id="IPR023753">
    <property type="entry name" value="FAD/NAD-binding_dom"/>
</dbReference>
<feature type="transmembrane region" description="Helical" evidence="5">
    <location>
        <begin position="7"/>
        <end position="27"/>
    </location>
</feature>
<keyword evidence="3" id="KW-0285">Flavoprotein</keyword>
<dbReference type="PRINTS" id="PR00411">
    <property type="entry name" value="PNDRDTASEI"/>
</dbReference>
<dbReference type="Proteomes" id="UP000001068">
    <property type="component" value="Chromosome"/>
</dbReference>
<dbReference type="PANTHER" id="PTHR43429:SF3">
    <property type="entry name" value="NITRITE REDUCTASE [NAD(P)H]"/>
    <property type="match status" value="1"/>
</dbReference>
<feature type="domain" description="FAD/NAD(P)-binding" evidence="7">
    <location>
        <begin position="5"/>
        <end position="309"/>
    </location>
</feature>
<keyword evidence="5" id="KW-1133">Transmembrane helix</keyword>
<dbReference type="OrthoDB" id="27922at2157"/>
<reference evidence="8 9" key="2">
    <citation type="journal article" date="2011" name="Stand. Genomic Sci.">
        <title>Complete genome sequence of Desulfurococcus mucosus type strain (O7/1).</title>
        <authorList>
            <person name="Wirth R."/>
            <person name="Chertkov O."/>
            <person name="Held B."/>
            <person name="Lapidus A."/>
            <person name="Nolan M."/>
            <person name="Lucas S."/>
            <person name="Hammon N."/>
            <person name="Deshpande S."/>
            <person name="Cheng J.F."/>
            <person name="Tapia R."/>
            <person name="Han C."/>
            <person name="Goodwin L."/>
            <person name="Pitluck S."/>
            <person name="Liolios K."/>
            <person name="Ioanna P."/>
            <person name="Ivanova N."/>
            <person name="Mavromatis K."/>
            <person name="Mikhailova N."/>
            <person name="Pati A."/>
            <person name="Chen A."/>
            <person name="Palaniappan K."/>
            <person name="Land M."/>
            <person name="Hauser L."/>
            <person name="Chang Y.J."/>
            <person name="Jeffries C.D."/>
            <person name="Bilek Y."/>
            <person name="Hader T."/>
            <person name="Rohde M."/>
            <person name="Spring S."/>
            <person name="Sikorski J."/>
            <person name="Goker M."/>
            <person name="Woyke T."/>
            <person name="Bristow J."/>
            <person name="Eisen J.A."/>
            <person name="Markowitz V."/>
            <person name="Hugenholtz P."/>
            <person name="Kyrpides N.C."/>
            <person name="Klenk H.P."/>
        </authorList>
    </citation>
    <scope>NUCLEOTIDE SEQUENCE [LARGE SCALE GENOMIC DNA]</scope>
    <source>
        <strain evidence="9">ATCC 35584 / DSM 2162 / JCM 9187 / O7/1</strain>
    </source>
</reference>
<dbReference type="Pfam" id="PF02852">
    <property type="entry name" value="Pyr_redox_dim"/>
    <property type="match status" value="1"/>
</dbReference>
<dbReference type="PRINTS" id="PR00368">
    <property type="entry name" value="FADPNR"/>
</dbReference>
<dbReference type="EMBL" id="CP002363">
    <property type="protein sequence ID" value="ADV64942.1"/>
    <property type="molecule type" value="Genomic_DNA"/>
</dbReference>
<dbReference type="SUPFAM" id="SSF51905">
    <property type="entry name" value="FAD/NAD(P)-binding domain"/>
    <property type="match status" value="1"/>
</dbReference>
<accession>E8R8W6</accession>
<dbReference type="STRING" id="765177.Desmu_0634"/>
<dbReference type="SUPFAM" id="SSF55424">
    <property type="entry name" value="FAD/NAD-linked reductases, dimerisation (C-terminal) domain"/>
    <property type="match status" value="1"/>
</dbReference>
<evidence type="ECO:0000256" key="5">
    <source>
        <dbReference type="SAM" id="Phobius"/>
    </source>
</evidence>
<gene>
    <name evidence="8" type="ordered locus">Desmu_0634</name>
</gene>
<dbReference type="eggNOG" id="arCOG01069">
    <property type="taxonomic scope" value="Archaea"/>
</dbReference>
<evidence type="ECO:0000256" key="1">
    <source>
        <dbReference type="ARBA" id="ARBA00001974"/>
    </source>
</evidence>
<evidence type="ECO:0000256" key="3">
    <source>
        <dbReference type="ARBA" id="ARBA00022630"/>
    </source>
</evidence>
<dbReference type="HOGENOM" id="CLU_003291_1_0_2"/>
<keyword evidence="4" id="KW-0274">FAD</keyword>
<dbReference type="InterPro" id="IPR004099">
    <property type="entry name" value="Pyr_nucl-diS_OxRdtase_dimer"/>
</dbReference>
<reference evidence="9" key="1">
    <citation type="submission" date="2010-11" db="EMBL/GenBank/DDBJ databases">
        <title>The complete genome of Desulfurococcus mucosus DSM 2162.</title>
        <authorList>
            <consortium name="US DOE Joint Genome Institute (JGI-PGF)"/>
            <person name="Lucas S."/>
            <person name="Copeland A."/>
            <person name="Lapidus A."/>
            <person name="Bruce D."/>
            <person name="Goodwin L."/>
            <person name="Pitluck S."/>
            <person name="Kyrpides N."/>
            <person name="Mavromatis K."/>
            <person name="Pagani I."/>
            <person name="Ivanova N."/>
            <person name="Ovchinnikova G."/>
            <person name="Chertkov O."/>
            <person name="Held B."/>
            <person name="Brettin T."/>
            <person name="Detter J.C."/>
            <person name="Tapia R."/>
            <person name="Han C."/>
            <person name="Land M."/>
            <person name="Hauser L."/>
            <person name="Markowitz V."/>
            <person name="Cheng J.-F."/>
            <person name="Hugenholtz P."/>
            <person name="Woyke T."/>
            <person name="Wu D."/>
            <person name="Wirth R."/>
            <person name="Bilek Y."/>
            <person name="Hader T."/>
            <person name="Klenk H.-P."/>
            <person name="Eisen J.A."/>
        </authorList>
    </citation>
    <scope>NUCLEOTIDE SEQUENCE [LARGE SCALE GENOMIC DNA]</scope>
    <source>
        <strain evidence="9">ATCC 35584 / DSM 2162 / JCM 9187 / O7/1</strain>
    </source>
</reference>
<comment type="similarity">
    <text evidence="2">Belongs to the class-III pyridine nucleotide-disulfide oxidoreductase family.</text>
</comment>
<dbReference type="GeneID" id="10153328"/>
<dbReference type="InterPro" id="IPR050260">
    <property type="entry name" value="FAD-bd_OxRdtase"/>
</dbReference>
<dbReference type="InterPro" id="IPR036188">
    <property type="entry name" value="FAD/NAD-bd_sf"/>
</dbReference>
<evidence type="ECO:0000313" key="8">
    <source>
        <dbReference type="EMBL" id="ADV64942.1"/>
    </source>
</evidence>
<dbReference type="Gene3D" id="3.30.390.30">
    <property type="match status" value="1"/>
</dbReference>
<keyword evidence="9" id="KW-1185">Reference proteome</keyword>
<dbReference type="AlphaFoldDB" id="E8R8W6"/>
<keyword evidence="5" id="KW-0472">Membrane</keyword>
<comment type="cofactor">
    <cofactor evidence="1">
        <name>FAD</name>
        <dbReference type="ChEBI" id="CHEBI:57692"/>
    </cofactor>
</comment>
<evidence type="ECO:0000259" key="7">
    <source>
        <dbReference type="Pfam" id="PF07992"/>
    </source>
</evidence>
<name>E8R8W6_DESM0</name>
<feature type="domain" description="Pyridine nucleotide-disulphide oxidoreductase dimerisation" evidence="6">
    <location>
        <begin position="341"/>
        <end position="435"/>
    </location>
</feature>
<protein>
    <submittedName>
        <fullName evidence="8">FAD-dependent pyridine nucleotide-disulfide oxidoreductase</fullName>
    </submittedName>
</protein>
<dbReference type="Gene3D" id="3.50.50.60">
    <property type="entry name" value="FAD/NAD(P)-binding domain"/>
    <property type="match status" value="2"/>
</dbReference>
<dbReference type="KEGG" id="dmu:Desmu_0634"/>
<organism evidence="8 9">
    <name type="scientific">Desulfurococcus mucosus (strain ATCC 35584 / DSM 2162 / JCM 9187 / O7/1)</name>
    <dbReference type="NCBI Taxonomy" id="765177"/>
    <lineage>
        <taxon>Archaea</taxon>
        <taxon>Thermoproteota</taxon>
        <taxon>Thermoprotei</taxon>
        <taxon>Desulfurococcales</taxon>
        <taxon>Desulfurococcaceae</taxon>
        <taxon>Desulfurococcus</taxon>
    </lineage>
</organism>
<dbReference type="GO" id="GO:0016491">
    <property type="term" value="F:oxidoreductase activity"/>
    <property type="evidence" value="ECO:0007669"/>
    <property type="project" value="InterPro"/>
</dbReference>
<dbReference type="PANTHER" id="PTHR43429">
    <property type="entry name" value="PYRIDINE NUCLEOTIDE-DISULFIDE OXIDOREDUCTASE DOMAIN-CONTAINING"/>
    <property type="match status" value="1"/>
</dbReference>
<evidence type="ECO:0000256" key="4">
    <source>
        <dbReference type="ARBA" id="ARBA00022827"/>
    </source>
</evidence>
<dbReference type="RefSeq" id="WP_013562164.1">
    <property type="nucleotide sequence ID" value="NC_014961.1"/>
</dbReference>
<dbReference type="InterPro" id="IPR016156">
    <property type="entry name" value="FAD/NAD-linked_Rdtase_dimer_sf"/>
</dbReference>
<proteinExistence type="inferred from homology"/>
<evidence type="ECO:0000259" key="6">
    <source>
        <dbReference type="Pfam" id="PF02852"/>
    </source>
</evidence>
<dbReference type="Pfam" id="PF07992">
    <property type="entry name" value="Pyr_redox_2"/>
    <property type="match status" value="1"/>
</dbReference>
<evidence type="ECO:0000313" key="9">
    <source>
        <dbReference type="Proteomes" id="UP000001068"/>
    </source>
</evidence>
<keyword evidence="5" id="KW-0812">Transmembrane</keyword>